<evidence type="ECO:0000313" key="1">
    <source>
        <dbReference type="EMBL" id="MEJ5220047.1"/>
    </source>
</evidence>
<dbReference type="Proteomes" id="UP001368270">
    <property type="component" value="Unassembled WGS sequence"/>
</dbReference>
<dbReference type="InterPro" id="IPR011330">
    <property type="entry name" value="Glyco_hydro/deAcase_b/a-brl"/>
</dbReference>
<proteinExistence type="predicted"/>
<gene>
    <name evidence="1" type="ORF">WG622_17465</name>
</gene>
<keyword evidence="2" id="KW-1185">Reference proteome</keyword>
<evidence type="ECO:0000313" key="2">
    <source>
        <dbReference type="Proteomes" id="UP001368270"/>
    </source>
</evidence>
<sequence length="237" mass="27330">MHFTFEYIEAEYRTLLDMGYQFVTCQDAFDQFRATGQVNGGKLTVINRVDVDFSLQRAARLAAIYNSLGIKATFFVRLHAKEYNPFDFENFRHLRAIQKAGHEVGYHSEIVDQAAIWNEDASTALIRDLAIMETMLGEPVRGAASHGGLTGLNNLDFWADHKAEEFGLNYEAYQDGVMEASRYISDSEWVRWKAYENGVRLDEDQRSPTQHAIDDRSPLIYLLVHPDTYFDRHIYEN</sequence>
<dbReference type="SUPFAM" id="SSF88713">
    <property type="entry name" value="Glycoside hydrolase/deacetylase"/>
    <property type="match status" value="1"/>
</dbReference>
<accession>A0ABU8QKW7</accession>
<dbReference type="Gene3D" id="3.20.20.370">
    <property type="entry name" value="Glycoside hydrolase/deacetylase"/>
    <property type="match status" value="1"/>
</dbReference>
<name>A0ABU8QKW7_9RHOB</name>
<dbReference type="RefSeq" id="WP_339404688.1">
    <property type="nucleotide sequence ID" value="NZ_JBBGAZ010000016.1"/>
</dbReference>
<evidence type="ECO:0008006" key="3">
    <source>
        <dbReference type="Google" id="ProtNLM"/>
    </source>
</evidence>
<organism evidence="1 2">
    <name type="scientific">Cognatishimia coralii</name>
    <dbReference type="NCBI Taxonomy" id="3083254"/>
    <lineage>
        <taxon>Bacteria</taxon>
        <taxon>Pseudomonadati</taxon>
        <taxon>Pseudomonadota</taxon>
        <taxon>Alphaproteobacteria</taxon>
        <taxon>Rhodobacterales</taxon>
        <taxon>Paracoccaceae</taxon>
        <taxon>Cognatishimia</taxon>
    </lineage>
</organism>
<protein>
    <recommendedName>
        <fullName evidence="3">Polysaccharide deacetylase</fullName>
    </recommendedName>
</protein>
<reference evidence="1 2" key="1">
    <citation type="submission" date="2024-03" db="EMBL/GenBank/DDBJ databases">
        <title>Cognatishimia coralii sp. nov., a marine bacterium isolated from coral surrounding seawater.</title>
        <authorList>
            <person name="Liu X."/>
            <person name="Liu S."/>
            <person name="Sun H."/>
            <person name="Zhang Y."/>
        </authorList>
    </citation>
    <scope>NUCLEOTIDE SEQUENCE [LARGE SCALE GENOMIC DNA]</scope>
    <source>
        <strain evidence="1 2">D5M38</strain>
    </source>
</reference>
<comment type="caution">
    <text evidence="1">The sequence shown here is derived from an EMBL/GenBank/DDBJ whole genome shotgun (WGS) entry which is preliminary data.</text>
</comment>
<dbReference type="EMBL" id="JBBGAZ010000016">
    <property type="protein sequence ID" value="MEJ5220047.1"/>
    <property type="molecule type" value="Genomic_DNA"/>
</dbReference>